<comment type="caution">
    <text evidence="3">The sequence shown here is derived from an EMBL/GenBank/DDBJ whole genome shotgun (WGS) entry which is preliminary data.</text>
</comment>
<keyword evidence="4" id="KW-1185">Reference proteome</keyword>
<accession>A0ABS2EK88</accession>
<proteinExistence type="predicted"/>
<dbReference type="PANTHER" id="PTHR39184:SF1">
    <property type="entry name" value="PBSX PHAGE TERMINASE LARGE SUBUNIT"/>
    <property type="match status" value="1"/>
</dbReference>
<name>A0ABS2EK88_9FIRM</name>
<dbReference type="Gene3D" id="3.30.420.280">
    <property type="match status" value="1"/>
</dbReference>
<dbReference type="PANTHER" id="PTHR39184">
    <property type="match status" value="1"/>
</dbReference>
<evidence type="ECO:0000259" key="2">
    <source>
        <dbReference type="Pfam" id="PF04466"/>
    </source>
</evidence>
<evidence type="ECO:0000313" key="3">
    <source>
        <dbReference type="EMBL" id="MBM6745227.1"/>
    </source>
</evidence>
<reference evidence="3 4" key="1">
    <citation type="journal article" date="2021" name="Sci. Rep.">
        <title>The distribution of antibiotic resistance genes in chicken gut microbiota commensals.</title>
        <authorList>
            <person name="Juricova H."/>
            <person name="Matiasovicova J."/>
            <person name="Kubasova T."/>
            <person name="Cejkova D."/>
            <person name="Rychlik I."/>
        </authorList>
    </citation>
    <scope>NUCLEOTIDE SEQUENCE [LARGE SCALE GENOMIC DNA]</scope>
    <source>
        <strain evidence="3 4">An770</strain>
    </source>
</reference>
<dbReference type="EMBL" id="JACJKH010000027">
    <property type="protein sequence ID" value="MBM6745227.1"/>
    <property type="molecule type" value="Genomic_DNA"/>
</dbReference>
<dbReference type="InterPro" id="IPR027417">
    <property type="entry name" value="P-loop_NTPase"/>
</dbReference>
<dbReference type="Pfam" id="PF04466">
    <property type="entry name" value="Terminase_3"/>
    <property type="match status" value="1"/>
</dbReference>
<dbReference type="NCBIfam" id="TIGR01547">
    <property type="entry name" value="phage_term_2"/>
    <property type="match status" value="1"/>
</dbReference>
<evidence type="ECO:0000313" key="4">
    <source>
        <dbReference type="Proteomes" id="UP000775686"/>
    </source>
</evidence>
<protein>
    <submittedName>
        <fullName evidence="3">PBSX family phage terminase large subunit</fullName>
    </submittedName>
</protein>
<organism evidence="3 4">
    <name type="scientific">Drancourtella massiliensis</name>
    <dbReference type="NCBI Taxonomy" id="1632013"/>
    <lineage>
        <taxon>Bacteria</taxon>
        <taxon>Bacillati</taxon>
        <taxon>Bacillota</taxon>
        <taxon>Clostridia</taxon>
        <taxon>Eubacteriales</taxon>
        <taxon>Oscillospiraceae</taxon>
        <taxon>Drancourtella</taxon>
    </lineage>
</organism>
<gene>
    <name evidence="3" type="ORF">H6A32_13130</name>
</gene>
<dbReference type="Gene3D" id="3.40.50.300">
    <property type="entry name" value="P-loop containing nucleotide triphosphate hydrolases"/>
    <property type="match status" value="1"/>
</dbReference>
<dbReference type="InterPro" id="IPR006437">
    <property type="entry name" value="Phage_terminase_lsu"/>
</dbReference>
<sequence>MKAQKEKTQRADIQADENGGEAKDPHDVIIPALWDIFDDEEHEHQIITSGRAGTKSSFAGILGITTITSDTPAAVVVLRKRHNKLRKTVYKEMIRAIGRLGLSKDDFDIKVSPMEIRHKRTGNVIYFSGSDSIDDTKGIIDEDKPIRLVILDELTEFFDVGEGEEELTNIEATFVRGNDESFRMLYLYNPPKNPNAAINVWCQKMELRPDAVHKHIDYRDVPISWIGKKLLESAELLKETDFRLYRWVWLGECIGVDDLIYYMFNDNHRKEPDAKHYKLIGIGVDYGQQNATTYQAAGVNINKRRIEGLDEFYHSGRESGKQKSPSDYAKELIEFTDALHEEYSCSAFYVFIDPSAKGLAEEIKRLAMRSRQYGIVIKDAENDVAVGIQRVQKCLTYQIMSVSGNQENLIREMGTYEYDPKSIEAGKERPLKIDDHCCDAWRYLTMGLWDKIKYFLPAGERDE</sequence>
<feature type="compositionally biased region" description="Basic and acidic residues" evidence="1">
    <location>
        <begin position="1"/>
        <end position="10"/>
    </location>
</feature>
<feature type="region of interest" description="Disordered" evidence="1">
    <location>
        <begin position="1"/>
        <end position="24"/>
    </location>
</feature>
<feature type="domain" description="Phage terminase large subunit N-terminal" evidence="2">
    <location>
        <begin position="42"/>
        <end position="252"/>
    </location>
</feature>
<dbReference type="InterPro" id="IPR035412">
    <property type="entry name" value="Terminase_L_N"/>
</dbReference>
<evidence type="ECO:0000256" key="1">
    <source>
        <dbReference type="SAM" id="MobiDB-lite"/>
    </source>
</evidence>
<dbReference type="InterPro" id="IPR052380">
    <property type="entry name" value="Viral_DNA_packaging_terminase"/>
</dbReference>
<dbReference type="Proteomes" id="UP000775686">
    <property type="component" value="Unassembled WGS sequence"/>
</dbReference>